<organism evidence="19 20">
    <name type="scientific">Glossina fuscipes</name>
    <dbReference type="NCBI Taxonomy" id="7396"/>
    <lineage>
        <taxon>Eukaryota</taxon>
        <taxon>Metazoa</taxon>
        <taxon>Ecdysozoa</taxon>
        <taxon>Arthropoda</taxon>
        <taxon>Hexapoda</taxon>
        <taxon>Insecta</taxon>
        <taxon>Pterygota</taxon>
        <taxon>Neoptera</taxon>
        <taxon>Endopterygota</taxon>
        <taxon>Diptera</taxon>
        <taxon>Brachycera</taxon>
        <taxon>Muscomorpha</taxon>
        <taxon>Hippoboscoidea</taxon>
        <taxon>Glossinidae</taxon>
        <taxon>Glossina</taxon>
    </lineage>
</organism>
<keyword evidence="19" id="KW-1185">Reference proteome</keyword>
<accession>A0A9C6DWL1</accession>
<dbReference type="GO" id="GO:0030317">
    <property type="term" value="P:flagellated sperm motility"/>
    <property type="evidence" value="ECO:0007669"/>
    <property type="project" value="TreeGrafter"/>
</dbReference>
<dbReference type="PANTHER" id="PTHR35249:SF2">
    <property type="entry name" value="DYNEIN REGULATORY COMPLEX SUBUNIT 7"/>
    <property type="match status" value="1"/>
</dbReference>
<evidence type="ECO:0000256" key="5">
    <source>
        <dbReference type="ARBA" id="ARBA00022782"/>
    </source>
</evidence>
<evidence type="ECO:0000256" key="6">
    <source>
        <dbReference type="ARBA" id="ARBA00022846"/>
    </source>
</evidence>
<feature type="domain" description="CEP76/DRC7 peptidase-like" evidence="16">
    <location>
        <begin position="320"/>
        <end position="404"/>
    </location>
</feature>
<evidence type="ECO:0000256" key="15">
    <source>
        <dbReference type="SAM" id="MobiDB-lite"/>
    </source>
</evidence>
<dbReference type="KEGG" id="gfs:119640783"/>
<protein>
    <recommendedName>
        <fullName evidence="3">Dynein regulatory complex subunit 7</fullName>
    </recommendedName>
    <alternativeName>
        <fullName evidence="12">Coiled-coil domain-containing protein 135</fullName>
    </alternativeName>
    <alternativeName>
        <fullName evidence="13">Coiled-coil domain-containing protein lobo homolog</fullName>
    </alternativeName>
</protein>
<keyword evidence="8 14" id="KW-0175">Coiled coil</keyword>
<comment type="subcellular location">
    <subcellularLocation>
        <location evidence="1">Cytoplasm</location>
        <location evidence="1">Cytoskeleton</location>
        <location evidence="1">Flagellum axoneme</location>
    </subcellularLocation>
</comment>
<dbReference type="RefSeq" id="XP_037894935.1">
    <property type="nucleotide sequence ID" value="XM_038039007.1"/>
</dbReference>
<dbReference type="InterPro" id="IPR038765">
    <property type="entry name" value="Papain-like_cys_pep_sf"/>
</dbReference>
<dbReference type="GeneID" id="119640783"/>
<dbReference type="InterPro" id="IPR056290">
    <property type="entry name" value="CEPT76/DRC7_peptidase-like_dom"/>
</dbReference>
<evidence type="ECO:0000256" key="7">
    <source>
        <dbReference type="ARBA" id="ARBA00022871"/>
    </source>
</evidence>
<evidence type="ECO:0000256" key="4">
    <source>
        <dbReference type="ARBA" id="ARBA00022490"/>
    </source>
</evidence>
<feature type="domain" description="Dynein regulatory complex subunit 7 MORN" evidence="17">
    <location>
        <begin position="459"/>
        <end position="724"/>
    </location>
</feature>
<dbReference type="PANTHER" id="PTHR35249">
    <property type="entry name" value="DYNEIN REGULATORY COMPLEX SUBUNIT 7"/>
    <property type="match status" value="1"/>
</dbReference>
<evidence type="ECO:0000256" key="8">
    <source>
        <dbReference type="ARBA" id="ARBA00023054"/>
    </source>
</evidence>
<evidence type="ECO:0000256" key="10">
    <source>
        <dbReference type="ARBA" id="ARBA00023212"/>
    </source>
</evidence>
<keyword evidence="4" id="KW-0963">Cytoplasm</keyword>
<dbReference type="SUPFAM" id="SSF54001">
    <property type="entry name" value="Cysteine proteinases"/>
    <property type="match status" value="1"/>
</dbReference>
<gene>
    <name evidence="20" type="primary">LOC119640783</name>
</gene>
<evidence type="ECO:0000256" key="9">
    <source>
        <dbReference type="ARBA" id="ARBA00023069"/>
    </source>
</evidence>
<keyword evidence="11" id="KW-0966">Cell projection</keyword>
<dbReference type="GO" id="GO:0030154">
    <property type="term" value="P:cell differentiation"/>
    <property type="evidence" value="ECO:0007669"/>
    <property type="project" value="UniProtKB-KW"/>
</dbReference>
<name>A0A9C6DWL1_9MUSC</name>
<evidence type="ECO:0000256" key="3">
    <source>
        <dbReference type="ARBA" id="ARBA00021303"/>
    </source>
</evidence>
<evidence type="ECO:0000313" key="19">
    <source>
        <dbReference type="Proteomes" id="UP000092443"/>
    </source>
</evidence>
<sequence>MPPKEERKKKFQPFVSTIDPNKHADALKEIEIRHAEDARMAELAAEEALEEECEEEEDEEYFEELLGNEDSTIVGRIDLAFPETIDEFADSELCYPPSYYTLSPKERLLLLYAENFRHQFIINNPNRRPLVLALPNECKVQKFVSTTIRPTAFLHVPLIRNAEECAKFVADFIIYEPLEDMMSFPTRLISPASLLRRRQGNSFEMATLLCSMLLGAGFQAFVVSGVARAETVECDLREKPYPYQMPPPKVEEEQKAKPTTGSKYKLRPLPDLRSHLEENMAELLMQKEAEEQKIKDEALQRTLEELELQPVDKYHFRRSHAWVVVLDNAPWVTVKAVHKTDASPKMLAARFFEPSTGFICETHCKQYILIDSVWNQYNYYVNKQEYQRLSEIRWDLRDTTDWEHILPGEPPEMRTYVVYSDENLADLVHPIQDEHHLDTIRSWVMKLHIGAKEFEERFPKLEKTVYYQKAKHERYSPYSQRTGKVMQLTLYSDDEYNQPTEHWEFFENRTDKLISIKYNYETSQTEENFAIGRNDSLKAMYYSDKHRGKELYFYSAPRLDSLYYLRIETDSVTLQYKERSDFCYYQLFELKANSNFLKKIVEKFHRNHNLPADKDIAVRSFLLLSHKITLKFHYARGALTASTCEFTKPPKPDYGQEIVFDLSLVKLYKANAADPDPTQLEVYRLMLAQLNYEEKIIKQFEKIVEENNQILDQRRFEHENPVLTFCIFDGLRNAAARNSRLEKKEKEDAYKRDVQTKPADFLAPYLVIYKNRALTYDESWAAYKACLSDLKSRFVFLLNDLQRQYEDLITESKSLKRFLNKFENQFNNFDYEQLVQEAKQINLNKRMVQQRLTITHEEAQKKYETVKQSLINDPRLNLIKEQEKPSEKRTSRKLRRAIKKVTTD</sequence>
<evidence type="ECO:0000256" key="12">
    <source>
        <dbReference type="ARBA" id="ARBA00031627"/>
    </source>
</evidence>
<feature type="compositionally biased region" description="Basic residues" evidence="15">
    <location>
        <begin position="890"/>
        <end position="904"/>
    </location>
</feature>
<keyword evidence="10" id="KW-0206">Cytoskeleton</keyword>
<dbReference type="GO" id="GO:0007283">
    <property type="term" value="P:spermatogenesis"/>
    <property type="evidence" value="ECO:0007669"/>
    <property type="project" value="UniProtKB-KW"/>
</dbReference>
<evidence type="ECO:0000313" key="20">
    <source>
        <dbReference type="RefSeq" id="XP_037894935.1"/>
    </source>
</evidence>
<evidence type="ECO:0000256" key="2">
    <source>
        <dbReference type="ARBA" id="ARBA00010738"/>
    </source>
</evidence>
<dbReference type="InterPro" id="IPR056292">
    <property type="entry name" value="DRC7_C"/>
</dbReference>
<evidence type="ECO:0000256" key="1">
    <source>
        <dbReference type="ARBA" id="ARBA00004611"/>
    </source>
</evidence>
<evidence type="ECO:0000256" key="13">
    <source>
        <dbReference type="ARBA" id="ARBA00031733"/>
    </source>
</evidence>
<dbReference type="InterPro" id="IPR056291">
    <property type="entry name" value="MORN_DRC7"/>
</dbReference>
<keyword evidence="5" id="KW-0221">Differentiation</keyword>
<keyword evidence="6" id="KW-0282">Flagellum</keyword>
<keyword evidence="7" id="KW-0744">Spermatogenesis</keyword>
<feature type="domain" description="Dynein regulatory complex subunit 7 C-terminal" evidence="18">
    <location>
        <begin position="773"/>
        <end position="877"/>
    </location>
</feature>
<dbReference type="InterPro" id="IPR033551">
    <property type="entry name" value="DRC7/lobo"/>
</dbReference>
<feature type="region of interest" description="Disordered" evidence="15">
    <location>
        <begin position="243"/>
        <end position="264"/>
    </location>
</feature>
<evidence type="ECO:0000259" key="17">
    <source>
        <dbReference type="Pfam" id="PF24667"/>
    </source>
</evidence>
<feature type="compositionally biased region" description="Basic and acidic residues" evidence="15">
    <location>
        <begin position="880"/>
        <end position="889"/>
    </location>
</feature>
<dbReference type="Pfam" id="PF24671">
    <property type="entry name" value="DRC7_C"/>
    <property type="match status" value="1"/>
</dbReference>
<evidence type="ECO:0000256" key="14">
    <source>
        <dbReference type="SAM" id="Coils"/>
    </source>
</evidence>
<feature type="region of interest" description="Disordered" evidence="15">
    <location>
        <begin position="880"/>
        <end position="904"/>
    </location>
</feature>
<feature type="coiled-coil region" evidence="14">
    <location>
        <begin position="798"/>
        <end position="851"/>
    </location>
</feature>
<reference evidence="20" key="1">
    <citation type="submission" date="2025-08" db="UniProtKB">
        <authorList>
            <consortium name="RefSeq"/>
        </authorList>
    </citation>
    <scope>IDENTIFICATION</scope>
    <source>
        <tissue evidence="20">Whole body pupa</tissue>
    </source>
</reference>
<dbReference type="AlphaFoldDB" id="A0A9C6DWL1"/>
<dbReference type="GO" id="GO:0031514">
    <property type="term" value="C:motile cilium"/>
    <property type="evidence" value="ECO:0007669"/>
    <property type="project" value="TreeGrafter"/>
</dbReference>
<evidence type="ECO:0000259" key="16">
    <source>
        <dbReference type="Pfam" id="PF24656"/>
    </source>
</evidence>
<comment type="similarity">
    <text evidence="2">Belongs to the DRC7 family.</text>
</comment>
<keyword evidence="9" id="KW-0969">Cilium</keyword>
<dbReference type="Proteomes" id="UP000092443">
    <property type="component" value="Unplaced"/>
</dbReference>
<evidence type="ECO:0000256" key="11">
    <source>
        <dbReference type="ARBA" id="ARBA00023273"/>
    </source>
</evidence>
<feature type="coiled-coil region" evidence="14">
    <location>
        <begin position="273"/>
        <end position="309"/>
    </location>
</feature>
<evidence type="ECO:0000259" key="18">
    <source>
        <dbReference type="Pfam" id="PF24671"/>
    </source>
</evidence>
<dbReference type="Pfam" id="PF24656">
    <property type="entry name" value="CEPT76_peptidase"/>
    <property type="match status" value="1"/>
</dbReference>
<proteinExistence type="inferred from homology"/>
<dbReference type="Pfam" id="PF24667">
    <property type="entry name" value="MORN_DRC7"/>
    <property type="match status" value="1"/>
</dbReference>